<organism evidence="3 4">
    <name type="scientific">Mesorhabditis spiculigera</name>
    <dbReference type="NCBI Taxonomy" id="96644"/>
    <lineage>
        <taxon>Eukaryota</taxon>
        <taxon>Metazoa</taxon>
        <taxon>Ecdysozoa</taxon>
        <taxon>Nematoda</taxon>
        <taxon>Chromadorea</taxon>
        <taxon>Rhabditida</taxon>
        <taxon>Rhabditina</taxon>
        <taxon>Rhabditomorpha</taxon>
        <taxon>Rhabditoidea</taxon>
        <taxon>Rhabditidae</taxon>
        <taxon>Mesorhabditinae</taxon>
        <taxon>Mesorhabditis</taxon>
    </lineage>
</organism>
<dbReference type="EMBL" id="CATQJA010002060">
    <property type="protein sequence ID" value="CAJ0569569.1"/>
    <property type="molecule type" value="Genomic_DNA"/>
</dbReference>
<dbReference type="PROSITE" id="PS50055">
    <property type="entry name" value="TYR_PHOSPHATASE_PTP"/>
    <property type="match status" value="1"/>
</dbReference>
<feature type="region of interest" description="Disordered" evidence="1">
    <location>
        <begin position="1"/>
        <end position="22"/>
    </location>
</feature>
<proteinExistence type="predicted"/>
<dbReference type="InterPro" id="IPR029021">
    <property type="entry name" value="Prot-tyrosine_phosphatase-like"/>
</dbReference>
<dbReference type="GO" id="GO:0008045">
    <property type="term" value="P:motor neuron axon guidance"/>
    <property type="evidence" value="ECO:0007669"/>
    <property type="project" value="TreeGrafter"/>
</dbReference>
<dbReference type="AlphaFoldDB" id="A0AA36CJL6"/>
<gene>
    <name evidence="3" type="ORF">MSPICULIGERA_LOCUS8045</name>
</gene>
<dbReference type="PRINTS" id="PR00700">
    <property type="entry name" value="PRTYPHPHTASE"/>
</dbReference>
<dbReference type="PANTHER" id="PTHR19134:SF521">
    <property type="entry name" value="PROTEIN-TYROSINE PHOSPHATASE-RELATED"/>
    <property type="match status" value="1"/>
</dbReference>
<evidence type="ECO:0000259" key="2">
    <source>
        <dbReference type="PROSITE" id="PS50055"/>
    </source>
</evidence>
<dbReference type="GO" id="GO:0004725">
    <property type="term" value="F:protein tyrosine phosphatase activity"/>
    <property type="evidence" value="ECO:0007669"/>
    <property type="project" value="InterPro"/>
</dbReference>
<reference evidence="3" key="1">
    <citation type="submission" date="2023-06" db="EMBL/GenBank/DDBJ databases">
        <authorList>
            <person name="Delattre M."/>
        </authorList>
    </citation>
    <scope>NUCLEOTIDE SEQUENCE</scope>
    <source>
        <strain evidence="3">AF72</strain>
    </source>
</reference>
<dbReference type="Gene3D" id="3.90.190.10">
    <property type="entry name" value="Protein tyrosine phosphatase superfamily"/>
    <property type="match status" value="1"/>
</dbReference>
<dbReference type="Proteomes" id="UP001177023">
    <property type="component" value="Unassembled WGS sequence"/>
</dbReference>
<feature type="domain" description="Tyrosine-protein phosphatase" evidence="2">
    <location>
        <begin position="19"/>
        <end position="112"/>
    </location>
</feature>
<sequence length="112" mass="13028">STKEDDKLTEEDTKRQSASKGKDVHCLDATRVVLKTDFGNYTTADGDYIHANWISYDYMERKFIATQGPKDNTIEDFWRMVFQENAVAIISVWDCQRRRTKFAEYFPSKAGD</sequence>
<feature type="non-terminal residue" evidence="3">
    <location>
        <position position="1"/>
    </location>
</feature>
<dbReference type="InterPro" id="IPR000242">
    <property type="entry name" value="PTP_cat"/>
</dbReference>
<evidence type="ECO:0000313" key="4">
    <source>
        <dbReference type="Proteomes" id="UP001177023"/>
    </source>
</evidence>
<dbReference type="PANTHER" id="PTHR19134">
    <property type="entry name" value="RECEPTOR-TYPE TYROSINE-PROTEIN PHOSPHATASE"/>
    <property type="match status" value="1"/>
</dbReference>
<name>A0AA36CJL6_9BILA</name>
<keyword evidence="4" id="KW-1185">Reference proteome</keyword>
<comment type="caution">
    <text evidence="3">The sequence shown here is derived from an EMBL/GenBank/DDBJ whole genome shotgun (WGS) entry which is preliminary data.</text>
</comment>
<dbReference type="Pfam" id="PF00102">
    <property type="entry name" value="Y_phosphatase"/>
    <property type="match status" value="1"/>
</dbReference>
<dbReference type="SUPFAM" id="SSF52799">
    <property type="entry name" value="(Phosphotyrosine protein) phosphatases II"/>
    <property type="match status" value="1"/>
</dbReference>
<feature type="non-terminal residue" evidence="3">
    <location>
        <position position="112"/>
    </location>
</feature>
<evidence type="ECO:0000313" key="3">
    <source>
        <dbReference type="EMBL" id="CAJ0569569.1"/>
    </source>
</evidence>
<evidence type="ECO:0000256" key="1">
    <source>
        <dbReference type="SAM" id="MobiDB-lite"/>
    </source>
</evidence>
<protein>
    <recommendedName>
        <fullName evidence="2">Tyrosine-protein phosphatase domain-containing protein</fullName>
    </recommendedName>
</protein>
<accession>A0AA36CJL6</accession>
<dbReference type="InterPro" id="IPR050348">
    <property type="entry name" value="Protein-Tyr_Phosphatase"/>
</dbReference>